<dbReference type="CDD" id="cd05325">
    <property type="entry name" value="carb_red_sniffer_like_SDR_c"/>
    <property type="match status" value="1"/>
</dbReference>
<dbReference type="PANTHER" id="PTHR45458:SF1">
    <property type="entry name" value="SHORT CHAIN DEHYDROGENASE"/>
    <property type="match status" value="1"/>
</dbReference>
<name>A0ABR3WS20_9EURO</name>
<protein>
    <submittedName>
        <fullName evidence="2">Uncharacterized protein</fullName>
    </submittedName>
</protein>
<evidence type="ECO:0000313" key="2">
    <source>
        <dbReference type="EMBL" id="KAL1866262.1"/>
    </source>
</evidence>
<keyword evidence="3" id="KW-1185">Reference proteome</keyword>
<dbReference type="PANTHER" id="PTHR45458">
    <property type="entry name" value="SHORT-CHAIN DEHYDROGENASE/REDUCTASE SDR"/>
    <property type="match status" value="1"/>
</dbReference>
<dbReference type="PRINTS" id="PR00081">
    <property type="entry name" value="GDHRDH"/>
</dbReference>
<dbReference type="InterPro" id="IPR036291">
    <property type="entry name" value="NAD(P)-bd_dom_sf"/>
</dbReference>
<dbReference type="InterPro" id="IPR002347">
    <property type="entry name" value="SDR_fam"/>
</dbReference>
<organism evidence="2 3">
    <name type="scientific">Paecilomyces lecythidis</name>
    <dbReference type="NCBI Taxonomy" id="3004212"/>
    <lineage>
        <taxon>Eukaryota</taxon>
        <taxon>Fungi</taxon>
        <taxon>Dikarya</taxon>
        <taxon>Ascomycota</taxon>
        <taxon>Pezizomycotina</taxon>
        <taxon>Eurotiomycetes</taxon>
        <taxon>Eurotiomycetidae</taxon>
        <taxon>Eurotiales</taxon>
        <taxon>Thermoascaceae</taxon>
        <taxon>Paecilomyces</taxon>
    </lineage>
</organism>
<dbReference type="SUPFAM" id="SSF51735">
    <property type="entry name" value="NAD(P)-binding Rossmann-fold domains"/>
    <property type="match status" value="1"/>
</dbReference>
<accession>A0ABR3WS20</accession>
<evidence type="ECO:0000256" key="1">
    <source>
        <dbReference type="RuleBase" id="RU000363"/>
    </source>
</evidence>
<sequence length="249" mass="26447">MVSYLITGCSRGLGLELVKQLVKDESASAIFATARSAGPSLDLERLITTSNGRVHFVQLDISSDDSISAAVAKVSSHPNARNGLDVLINNAGIQFTEDDNKINSQALQDSLSINVLSVHKVSNAFIPLLLQGSLKKIVNLSSKMGSISIIAAGIGADRPTPSYKVSKAALNMLTVQYALELSADGFTVFALSPGWLKTEMGGEGAHLSTEVGAQQVLNTIRESDITFNGSFRDIAVPGHDYYRGGIVPW</sequence>
<dbReference type="InterPro" id="IPR052184">
    <property type="entry name" value="SDR_enzymes"/>
</dbReference>
<dbReference type="PRINTS" id="PR00080">
    <property type="entry name" value="SDRFAMILY"/>
</dbReference>
<comment type="similarity">
    <text evidence="1">Belongs to the short-chain dehydrogenases/reductases (SDR) family.</text>
</comment>
<evidence type="ECO:0000313" key="3">
    <source>
        <dbReference type="Proteomes" id="UP001583193"/>
    </source>
</evidence>
<comment type="caution">
    <text evidence="2">The sequence shown here is derived from an EMBL/GenBank/DDBJ whole genome shotgun (WGS) entry which is preliminary data.</text>
</comment>
<dbReference type="Proteomes" id="UP001583193">
    <property type="component" value="Unassembled WGS sequence"/>
</dbReference>
<proteinExistence type="inferred from homology"/>
<dbReference type="Gene3D" id="3.40.50.720">
    <property type="entry name" value="NAD(P)-binding Rossmann-like Domain"/>
    <property type="match status" value="1"/>
</dbReference>
<dbReference type="EMBL" id="JAVDPF010000052">
    <property type="protein sequence ID" value="KAL1866262.1"/>
    <property type="molecule type" value="Genomic_DNA"/>
</dbReference>
<reference evidence="2 3" key="1">
    <citation type="journal article" date="2024" name="IMA Fungus">
        <title>IMA Genome - F19 : A genome assembly and annotation guide to empower mycologists, including annotated draft genome sequences of Ceratocystis pirilliformis, Diaporthe australafricana, Fusarium ophioides, Paecilomyces lecythidis, and Sporothrix stenoceras.</title>
        <authorList>
            <person name="Aylward J."/>
            <person name="Wilson A.M."/>
            <person name="Visagie C.M."/>
            <person name="Spraker J."/>
            <person name="Barnes I."/>
            <person name="Buitendag C."/>
            <person name="Ceriani C."/>
            <person name="Del Mar Angel L."/>
            <person name="du Plessis D."/>
            <person name="Fuchs T."/>
            <person name="Gasser K."/>
            <person name="Kramer D."/>
            <person name="Li W."/>
            <person name="Munsamy K."/>
            <person name="Piso A."/>
            <person name="Price J.L."/>
            <person name="Sonnekus B."/>
            <person name="Thomas C."/>
            <person name="van der Nest A."/>
            <person name="van Dijk A."/>
            <person name="van Heerden A."/>
            <person name="van Vuuren N."/>
            <person name="Yilmaz N."/>
            <person name="Duong T.A."/>
            <person name="van der Merwe N.A."/>
            <person name="Wingfield M.J."/>
            <person name="Wingfield B.D."/>
        </authorList>
    </citation>
    <scope>NUCLEOTIDE SEQUENCE [LARGE SCALE GENOMIC DNA]</scope>
    <source>
        <strain evidence="2 3">CMW 18167</strain>
    </source>
</reference>
<dbReference type="Pfam" id="PF00106">
    <property type="entry name" value="adh_short"/>
    <property type="match status" value="1"/>
</dbReference>
<gene>
    <name evidence="2" type="ORF">Plec18167_009102</name>
</gene>